<dbReference type="EMBL" id="JBHSPA010000115">
    <property type="protein sequence ID" value="MFC5834882.1"/>
    <property type="molecule type" value="Genomic_DNA"/>
</dbReference>
<evidence type="ECO:0000313" key="3">
    <source>
        <dbReference type="Proteomes" id="UP001596058"/>
    </source>
</evidence>
<proteinExistence type="predicted"/>
<accession>A0ABW1DBL6</accession>
<feature type="region of interest" description="Disordered" evidence="1">
    <location>
        <begin position="192"/>
        <end position="214"/>
    </location>
</feature>
<feature type="compositionally biased region" description="Polar residues" evidence="1">
    <location>
        <begin position="194"/>
        <end position="210"/>
    </location>
</feature>
<gene>
    <name evidence="2" type="ORF">ACFPZ3_64520</name>
</gene>
<dbReference type="Gene3D" id="3.40.50.450">
    <property type="match status" value="1"/>
</dbReference>
<comment type="caution">
    <text evidence="2">The sequence shown here is derived from an EMBL/GenBank/DDBJ whole genome shotgun (WGS) entry which is preliminary data.</text>
</comment>
<dbReference type="RefSeq" id="WP_379524290.1">
    <property type="nucleotide sequence ID" value="NZ_JBHSPA010000115.1"/>
</dbReference>
<keyword evidence="3" id="KW-1185">Reference proteome</keyword>
<evidence type="ECO:0000256" key="1">
    <source>
        <dbReference type="SAM" id="MobiDB-lite"/>
    </source>
</evidence>
<name>A0ABW1DBL6_9ACTN</name>
<evidence type="ECO:0000313" key="2">
    <source>
        <dbReference type="EMBL" id="MFC5834882.1"/>
    </source>
</evidence>
<dbReference type="Proteomes" id="UP001596058">
    <property type="component" value="Unassembled WGS sequence"/>
</dbReference>
<evidence type="ECO:0008006" key="4">
    <source>
        <dbReference type="Google" id="ProtNLM"/>
    </source>
</evidence>
<sequence>MVAMTVSSGESTCFVVMPFREPFTGYYDSIYEPGIREAGLIPVKGDDIFAAGDVLGQIWRAIRECEIVFGELSLMNANVYYEIGLAHALKKPTVFVAQSVDLLPFDLRAGRCVPYSQIDPFWGTSLKSAITRAIKETRSDPLRSLPAGILMDSFLASPDALEEQVGNERIFQIATEIRLRQLQQSLDRLMIGTDDSTSSIPKPSSRNGTATPEELREVARRLISAGMPAQKVTKQLVDLGASELWAERIVAMEGTL</sequence>
<reference evidence="3" key="1">
    <citation type="journal article" date="2019" name="Int. J. Syst. Evol. Microbiol.">
        <title>The Global Catalogue of Microorganisms (GCM) 10K type strain sequencing project: providing services to taxonomists for standard genome sequencing and annotation.</title>
        <authorList>
            <consortium name="The Broad Institute Genomics Platform"/>
            <consortium name="The Broad Institute Genome Sequencing Center for Infectious Disease"/>
            <person name="Wu L."/>
            <person name="Ma J."/>
        </authorList>
    </citation>
    <scope>NUCLEOTIDE SEQUENCE [LARGE SCALE GENOMIC DNA]</scope>
    <source>
        <strain evidence="3">CCUG 53903</strain>
    </source>
</reference>
<protein>
    <recommendedName>
        <fullName evidence="4">Nucleoside 2-deoxyribosyltransferase</fullName>
    </recommendedName>
</protein>
<organism evidence="2 3">
    <name type="scientific">Nonomuraea insulae</name>
    <dbReference type="NCBI Taxonomy" id="1616787"/>
    <lineage>
        <taxon>Bacteria</taxon>
        <taxon>Bacillati</taxon>
        <taxon>Actinomycetota</taxon>
        <taxon>Actinomycetes</taxon>
        <taxon>Streptosporangiales</taxon>
        <taxon>Streptosporangiaceae</taxon>
        <taxon>Nonomuraea</taxon>
    </lineage>
</organism>